<organism evidence="2 4">
    <name type="scientific">Yersinia kristensenii</name>
    <dbReference type="NCBI Taxonomy" id="28152"/>
    <lineage>
        <taxon>Bacteria</taxon>
        <taxon>Pseudomonadati</taxon>
        <taxon>Pseudomonadota</taxon>
        <taxon>Gammaproteobacteria</taxon>
        <taxon>Enterobacterales</taxon>
        <taxon>Yersiniaceae</taxon>
        <taxon>Yersinia</taxon>
    </lineage>
</organism>
<dbReference type="EMBL" id="NHOG01000030">
    <property type="protein sequence ID" value="OVZ77028.1"/>
    <property type="molecule type" value="Genomic_DNA"/>
</dbReference>
<dbReference type="NCBIfam" id="TIGR02979">
    <property type="entry name" value="phageshock_pspD"/>
    <property type="match status" value="1"/>
</dbReference>
<dbReference type="EMBL" id="CPYI01000002">
    <property type="protein sequence ID" value="CNE19337.1"/>
    <property type="molecule type" value="Genomic_DNA"/>
</dbReference>
<proteinExistence type="predicted"/>
<protein>
    <submittedName>
        <fullName evidence="2">Peripheral inner membrane phage-shock protein</fullName>
    </submittedName>
    <submittedName>
        <fullName evidence="3">Phage shock protein D</fullName>
    </submittedName>
</protein>
<accession>A0A0T9KQA3</accession>
<dbReference type="AlphaFoldDB" id="A0A0T9KQA3"/>
<dbReference type="RefSeq" id="WP_049557640.1">
    <property type="nucleotide sequence ID" value="NZ_CABHXN010000105.1"/>
</dbReference>
<dbReference type="Proteomes" id="UP000045824">
    <property type="component" value="Unassembled WGS sequence"/>
</dbReference>
<evidence type="ECO:0000313" key="2">
    <source>
        <dbReference type="EMBL" id="CNE19337.1"/>
    </source>
</evidence>
<reference evidence="3 5" key="2">
    <citation type="submission" date="2017-05" db="EMBL/GenBank/DDBJ databases">
        <title>Whole genome sequencing of Yersinia kristensenii.</title>
        <authorList>
            <person name="Campioni F."/>
        </authorList>
    </citation>
    <scope>NUCLEOTIDE SEQUENCE [LARGE SCALE GENOMIC DNA]</scope>
    <source>
        <strain evidence="3 5">CFSAN060538</strain>
    </source>
</reference>
<keyword evidence="5" id="KW-1185">Reference proteome</keyword>
<evidence type="ECO:0000256" key="1">
    <source>
        <dbReference type="SAM" id="Phobius"/>
    </source>
</evidence>
<name>A0A0T9KQA3_YERKR</name>
<reference evidence="2 4" key="1">
    <citation type="submission" date="2015-03" db="EMBL/GenBank/DDBJ databases">
        <authorList>
            <person name="Murphy D."/>
        </authorList>
    </citation>
    <scope>NUCLEOTIDE SEQUENCE [LARGE SCALE GENOMIC DNA]</scope>
    <source>
        <strain evidence="2 4">FCF326</strain>
    </source>
</reference>
<dbReference type="Proteomes" id="UP000195840">
    <property type="component" value="Unassembled WGS sequence"/>
</dbReference>
<keyword evidence="1" id="KW-1133">Transmembrane helix</keyword>
<evidence type="ECO:0000313" key="5">
    <source>
        <dbReference type="Proteomes" id="UP000195840"/>
    </source>
</evidence>
<keyword evidence="1" id="KW-0812">Transmembrane</keyword>
<dbReference type="InterPro" id="IPR014321">
    <property type="entry name" value="Phageshock_PspD"/>
</dbReference>
<keyword evidence="1" id="KW-0472">Membrane</keyword>
<evidence type="ECO:0000313" key="3">
    <source>
        <dbReference type="EMBL" id="OVZ77028.1"/>
    </source>
</evidence>
<dbReference type="NCBIfam" id="NF007795">
    <property type="entry name" value="PRK10497.1"/>
    <property type="match status" value="1"/>
</dbReference>
<feature type="transmembrane region" description="Helical" evidence="1">
    <location>
        <begin position="20"/>
        <end position="38"/>
    </location>
</feature>
<gene>
    <name evidence="3" type="ORF">CBW52_20690</name>
    <name evidence="2" type="ORF">ERS008491_00637</name>
</gene>
<evidence type="ECO:0000313" key="4">
    <source>
        <dbReference type="Proteomes" id="UP000045824"/>
    </source>
</evidence>
<sequence length="79" mass="8605">MNNNSVRTRAGGVLSTLLKIMFSLALAYGPAGAAGFIVKNVSRKPLRWLLLMMLEPMLKRAMGAVAGQFAKEKHETTTK</sequence>
<dbReference type="Pfam" id="PF09584">
    <property type="entry name" value="Phageshock_PspD"/>
    <property type="match status" value="1"/>
</dbReference>